<gene>
    <name evidence="5" type="ORF">H7C19_23715</name>
</gene>
<comment type="caution">
    <text evidence="5">The sequence shown here is derived from an EMBL/GenBank/DDBJ whole genome shotgun (WGS) entry which is preliminary data.</text>
</comment>
<dbReference type="Pfam" id="PF03965">
    <property type="entry name" value="Penicillinase_R"/>
    <property type="match status" value="1"/>
</dbReference>
<dbReference type="EMBL" id="JACJVP010000041">
    <property type="protein sequence ID" value="MBB6673691.1"/>
    <property type="molecule type" value="Genomic_DNA"/>
</dbReference>
<name>A0A7X0VHA4_9BACL</name>
<dbReference type="InterPro" id="IPR036390">
    <property type="entry name" value="WH_DNA-bd_sf"/>
</dbReference>
<protein>
    <submittedName>
        <fullName evidence="5">BlaI/MecI/CopY family transcriptional regulator</fullName>
    </submittedName>
</protein>
<evidence type="ECO:0000256" key="4">
    <source>
        <dbReference type="ARBA" id="ARBA00023163"/>
    </source>
</evidence>
<dbReference type="GO" id="GO:0045892">
    <property type="term" value="P:negative regulation of DNA-templated transcription"/>
    <property type="evidence" value="ECO:0007669"/>
    <property type="project" value="InterPro"/>
</dbReference>
<dbReference type="GO" id="GO:0003677">
    <property type="term" value="F:DNA binding"/>
    <property type="evidence" value="ECO:0007669"/>
    <property type="project" value="UniProtKB-KW"/>
</dbReference>
<keyword evidence="6" id="KW-1185">Reference proteome</keyword>
<reference evidence="5 6" key="1">
    <citation type="submission" date="2020-08" db="EMBL/GenBank/DDBJ databases">
        <title>Cohnella phylogeny.</title>
        <authorList>
            <person name="Dunlap C."/>
        </authorList>
    </citation>
    <scope>NUCLEOTIDE SEQUENCE [LARGE SCALE GENOMIC DNA]</scope>
    <source>
        <strain evidence="5 6">DSM 28246</strain>
    </source>
</reference>
<evidence type="ECO:0000313" key="5">
    <source>
        <dbReference type="EMBL" id="MBB6673691.1"/>
    </source>
</evidence>
<dbReference type="InterPro" id="IPR036388">
    <property type="entry name" value="WH-like_DNA-bd_sf"/>
</dbReference>
<dbReference type="Gene3D" id="1.10.4040.10">
    <property type="entry name" value="Penicillinase repressor domain"/>
    <property type="match status" value="1"/>
</dbReference>
<keyword evidence="3" id="KW-0238">DNA-binding</keyword>
<evidence type="ECO:0000256" key="3">
    <source>
        <dbReference type="ARBA" id="ARBA00023125"/>
    </source>
</evidence>
<accession>A0A7X0VHA4</accession>
<dbReference type="RefSeq" id="WP_185671552.1">
    <property type="nucleotide sequence ID" value="NZ_JACJVP010000041.1"/>
</dbReference>
<dbReference type="Gene3D" id="1.10.10.10">
    <property type="entry name" value="Winged helix-like DNA-binding domain superfamily/Winged helix DNA-binding domain"/>
    <property type="match status" value="1"/>
</dbReference>
<proteinExistence type="inferred from homology"/>
<dbReference type="InterPro" id="IPR005650">
    <property type="entry name" value="BlaI_family"/>
</dbReference>
<organism evidence="5 6">
    <name type="scientific">Cohnella nanjingensis</name>
    <dbReference type="NCBI Taxonomy" id="1387779"/>
    <lineage>
        <taxon>Bacteria</taxon>
        <taxon>Bacillati</taxon>
        <taxon>Bacillota</taxon>
        <taxon>Bacilli</taxon>
        <taxon>Bacillales</taxon>
        <taxon>Paenibacillaceae</taxon>
        <taxon>Cohnella</taxon>
    </lineage>
</organism>
<dbReference type="PIRSF" id="PIRSF019455">
    <property type="entry name" value="CopR_AtkY"/>
    <property type="match status" value="1"/>
</dbReference>
<dbReference type="SUPFAM" id="SSF46785">
    <property type="entry name" value="Winged helix' DNA-binding domain"/>
    <property type="match status" value="1"/>
</dbReference>
<keyword evidence="4" id="KW-0804">Transcription</keyword>
<dbReference type="Proteomes" id="UP000547209">
    <property type="component" value="Unassembled WGS sequence"/>
</dbReference>
<keyword evidence="2" id="KW-0805">Transcription regulation</keyword>
<comment type="similarity">
    <text evidence="1">Belongs to the BlaI transcriptional regulatory family.</text>
</comment>
<dbReference type="AlphaFoldDB" id="A0A7X0VHA4"/>
<sequence length="126" mass="14510">MTSEIPRISDAEWEVMKVLWSSPVPLAASEVVQTLEHSKAWNPKTVRTLINRLVEKQALGFDPDGRTYRYYPLAKEEDCVRSETSSLLKRIYGGAMKPMLVNFLKDERLSKEDIAELQAILEQRKE</sequence>
<evidence type="ECO:0000313" key="6">
    <source>
        <dbReference type="Proteomes" id="UP000547209"/>
    </source>
</evidence>
<evidence type="ECO:0000256" key="1">
    <source>
        <dbReference type="ARBA" id="ARBA00011046"/>
    </source>
</evidence>
<evidence type="ECO:0000256" key="2">
    <source>
        <dbReference type="ARBA" id="ARBA00023015"/>
    </source>
</evidence>